<dbReference type="Ensembl" id="ENSSAUT00010007085.1">
    <property type="protein sequence ID" value="ENSSAUP00010006585.1"/>
    <property type="gene ID" value="ENSSAUG00010003346.1"/>
</dbReference>
<comment type="subcellular location">
    <subcellularLocation>
        <location evidence="1">Secreted</location>
    </subcellularLocation>
</comment>
<dbReference type="InterPro" id="IPR036058">
    <property type="entry name" value="Kazal_dom_sf"/>
</dbReference>
<dbReference type="Pfam" id="PF00050">
    <property type="entry name" value="Kazal_1"/>
    <property type="match status" value="1"/>
</dbReference>
<evidence type="ECO:0000313" key="8">
    <source>
        <dbReference type="Proteomes" id="UP000472265"/>
    </source>
</evidence>
<evidence type="ECO:0000256" key="1">
    <source>
        <dbReference type="ARBA" id="ARBA00004613"/>
    </source>
</evidence>
<dbReference type="InterPro" id="IPR051597">
    <property type="entry name" value="Bifunctional_prot_inhibitor"/>
</dbReference>
<keyword evidence="5" id="KW-1015">Disulfide bond</keyword>
<dbReference type="SUPFAM" id="SSF100895">
    <property type="entry name" value="Kazal-type serine protease inhibitors"/>
    <property type="match status" value="1"/>
</dbReference>
<evidence type="ECO:0000256" key="4">
    <source>
        <dbReference type="ARBA" id="ARBA00022900"/>
    </source>
</evidence>
<dbReference type="InterPro" id="IPR002350">
    <property type="entry name" value="Kazal_dom"/>
</dbReference>
<reference evidence="7" key="1">
    <citation type="submission" date="2021-04" db="EMBL/GenBank/DDBJ databases">
        <authorList>
            <consortium name="Wellcome Sanger Institute Data Sharing"/>
        </authorList>
    </citation>
    <scope>NUCLEOTIDE SEQUENCE [LARGE SCALE GENOMIC DNA]</scope>
</reference>
<keyword evidence="2" id="KW-0964">Secreted</keyword>
<evidence type="ECO:0000313" key="7">
    <source>
        <dbReference type="Ensembl" id="ENSSAUP00010006585.1"/>
    </source>
</evidence>
<dbReference type="GeneTree" id="ENSGT01030000234799"/>
<dbReference type="SMART" id="SM00280">
    <property type="entry name" value="KAZAL"/>
    <property type="match status" value="1"/>
</dbReference>
<dbReference type="GO" id="GO:0004867">
    <property type="term" value="F:serine-type endopeptidase inhibitor activity"/>
    <property type="evidence" value="ECO:0007669"/>
    <property type="project" value="UniProtKB-KW"/>
</dbReference>
<dbReference type="PROSITE" id="PS00282">
    <property type="entry name" value="KAZAL_1"/>
    <property type="match status" value="1"/>
</dbReference>
<dbReference type="RefSeq" id="XP_030251426.1">
    <property type="nucleotide sequence ID" value="XM_030395566.1"/>
</dbReference>
<reference evidence="7" key="2">
    <citation type="submission" date="2025-08" db="UniProtKB">
        <authorList>
            <consortium name="Ensembl"/>
        </authorList>
    </citation>
    <scope>IDENTIFICATION</scope>
</reference>
<dbReference type="PANTHER" id="PTHR47729">
    <property type="entry name" value="SERINE PEPTIDASE INHIBITOR, KAZAL TYPE 2, TANDEM DUPLICATE 1-RELATED"/>
    <property type="match status" value="1"/>
</dbReference>
<accession>A0A671TYU6</accession>
<reference evidence="7" key="3">
    <citation type="submission" date="2025-09" db="UniProtKB">
        <authorList>
            <consortium name="Ensembl"/>
        </authorList>
    </citation>
    <scope>IDENTIFICATION</scope>
</reference>
<dbReference type="Gene3D" id="3.30.60.30">
    <property type="match status" value="1"/>
</dbReference>
<sequence length="76" mass="8264">MTANVGSSLRPVKDAEDPSRLYRRPSCVGMTVTQMCPLNYSPVCGSDGNTYPNECALCVHRLDTNADILIVKDEAC</sequence>
<proteinExistence type="predicted"/>
<feature type="domain" description="Kazal-like" evidence="6">
    <location>
        <begin position="21"/>
        <end position="76"/>
    </location>
</feature>
<dbReference type="GeneID" id="115568355"/>
<dbReference type="Proteomes" id="UP000472265">
    <property type="component" value="Chromosome 18"/>
</dbReference>
<dbReference type="GO" id="GO:0005576">
    <property type="term" value="C:extracellular region"/>
    <property type="evidence" value="ECO:0007669"/>
    <property type="project" value="UniProtKB-SubCell"/>
</dbReference>
<gene>
    <name evidence="7" type="primary">LOC115568355</name>
</gene>
<dbReference type="AlphaFoldDB" id="A0A671TYU6"/>
<evidence type="ECO:0000256" key="2">
    <source>
        <dbReference type="ARBA" id="ARBA00022525"/>
    </source>
</evidence>
<dbReference type="PRINTS" id="PR00290">
    <property type="entry name" value="KAZALINHBTR"/>
</dbReference>
<dbReference type="OMA" id="RPSCVGM"/>
<dbReference type="PANTHER" id="PTHR47729:SF1">
    <property type="entry name" value="OVOMUCOID-LIKE-RELATED"/>
    <property type="match status" value="1"/>
</dbReference>
<evidence type="ECO:0000256" key="3">
    <source>
        <dbReference type="ARBA" id="ARBA00022690"/>
    </source>
</evidence>
<protein>
    <submittedName>
        <fullName evidence="7">Probable pancreatic secretory proteinase inhibitor</fullName>
    </submittedName>
</protein>
<keyword evidence="4" id="KW-0722">Serine protease inhibitor</keyword>
<dbReference type="InParanoid" id="A0A671TYU6"/>
<organism evidence="7 8">
    <name type="scientific">Sparus aurata</name>
    <name type="common">Gilthead sea bream</name>
    <dbReference type="NCBI Taxonomy" id="8175"/>
    <lineage>
        <taxon>Eukaryota</taxon>
        <taxon>Metazoa</taxon>
        <taxon>Chordata</taxon>
        <taxon>Craniata</taxon>
        <taxon>Vertebrata</taxon>
        <taxon>Euteleostomi</taxon>
        <taxon>Actinopterygii</taxon>
        <taxon>Neopterygii</taxon>
        <taxon>Teleostei</taxon>
        <taxon>Neoteleostei</taxon>
        <taxon>Acanthomorphata</taxon>
        <taxon>Eupercaria</taxon>
        <taxon>Spariformes</taxon>
        <taxon>Sparidae</taxon>
        <taxon>Sparus</taxon>
    </lineage>
</organism>
<keyword evidence="3" id="KW-0646">Protease inhibitor</keyword>
<evidence type="ECO:0000256" key="5">
    <source>
        <dbReference type="ARBA" id="ARBA00023157"/>
    </source>
</evidence>
<dbReference type="PROSITE" id="PS51465">
    <property type="entry name" value="KAZAL_2"/>
    <property type="match status" value="1"/>
</dbReference>
<evidence type="ECO:0000259" key="6">
    <source>
        <dbReference type="PROSITE" id="PS51465"/>
    </source>
</evidence>
<name>A0A671TYU6_SPAAU</name>
<dbReference type="InterPro" id="IPR001239">
    <property type="entry name" value="Prot_inh_Kazal-m"/>
</dbReference>
<keyword evidence="8" id="KW-1185">Reference proteome</keyword>